<feature type="binding site" evidence="7">
    <location>
        <position position="258"/>
    </location>
    <ligand>
        <name>FAD</name>
        <dbReference type="ChEBI" id="CHEBI:57692"/>
    </ligand>
</feature>
<evidence type="ECO:0000259" key="10">
    <source>
        <dbReference type="PROSITE" id="PS00624"/>
    </source>
</evidence>
<dbReference type="PANTHER" id="PTHR11552">
    <property type="entry name" value="GLUCOSE-METHANOL-CHOLINE GMC OXIDOREDUCTASE"/>
    <property type="match status" value="1"/>
</dbReference>
<keyword evidence="3 8" id="KW-0285">Flavoprotein</keyword>
<evidence type="ECO:0000256" key="3">
    <source>
        <dbReference type="ARBA" id="ARBA00022630"/>
    </source>
</evidence>
<evidence type="ECO:0000256" key="8">
    <source>
        <dbReference type="RuleBase" id="RU003968"/>
    </source>
</evidence>
<dbReference type="InterPro" id="IPR007867">
    <property type="entry name" value="GMC_OxRtase_C"/>
</dbReference>
<dbReference type="Pfam" id="PF00732">
    <property type="entry name" value="GMC_oxred_N"/>
    <property type="match status" value="1"/>
</dbReference>
<dbReference type="InterPro" id="IPR012132">
    <property type="entry name" value="GMC_OxRdtase"/>
</dbReference>
<comment type="cofactor">
    <cofactor evidence="1 7">
        <name>FAD</name>
        <dbReference type="ChEBI" id="CHEBI:57692"/>
    </cofactor>
</comment>
<dbReference type="AlphaFoldDB" id="A0AAV5A317"/>
<name>A0AAV5A317_9AGAM</name>
<keyword evidence="12" id="KW-1185">Reference proteome</keyword>
<comment type="similarity">
    <text evidence="2 8">Belongs to the GMC oxidoreductase family.</text>
</comment>
<keyword evidence="5 7" id="KW-0274">FAD</keyword>
<dbReference type="PROSITE" id="PS00623">
    <property type="entry name" value="GMC_OXRED_1"/>
    <property type="match status" value="1"/>
</dbReference>
<dbReference type="GO" id="GO:0016614">
    <property type="term" value="F:oxidoreductase activity, acting on CH-OH group of donors"/>
    <property type="evidence" value="ECO:0007669"/>
    <property type="project" value="InterPro"/>
</dbReference>
<dbReference type="GO" id="GO:0050660">
    <property type="term" value="F:flavin adenine dinucleotide binding"/>
    <property type="evidence" value="ECO:0007669"/>
    <property type="project" value="InterPro"/>
</dbReference>
<feature type="domain" description="Glucose-methanol-choline oxidoreductase N-terminal" evidence="9">
    <location>
        <begin position="119"/>
        <end position="142"/>
    </location>
</feature>
<dbReference type="PANTHER" id="PTHR11552:SF201">
    <property type="entry name" value="GLUCOSE-METHANOL-CHOLINE OXIDOREDUCTASE N-TERMINAL DOMAIN-CONTAINING PROTEIN"/>
    <property type="match status" value="1"/>
</dbReference>
<feature type="domain" description="Glucose-methanol-choline oxidoreductase N-terminal" evidence="10">
    <location>
        <begin position="306"/>
        <end position="320"/>
    </location>
</feature>
<organism evidence="11 12">
    <name type="scientific">Clathrus columnatus</name>
    <dbReference type="NCBI Taxonomy" id="1419009"/>
    <lineage>
        <taxon>Eukaryota</taxon>
        <taxon>Fungi</taxon>
        <taxon>Dikarya</taxon>
        <taxon>Basidiomycota</taxon>
        <taxon>Agaricomycotina</taxon>
        <taxon>Agaricomycetes</taxon>
        <taxon>Phallomycetidae</taxon>
        <taxon>Phallales</taxon>
        <taxon>Clathraceae</taxon>
        <taxon>Clathrus</taxon>
    </lineage>
</organism>
<comment type="caution">
    <text evidence="11">The sequence shown here is derived from an EMBL/GenBank/DDBJ whole genome shotgun (WGS) entry which is preliminary data.</text>
</comment>
<proteinExistence type="inferred from homology"/>
<evidence type="ECO:0000256" key="7">
    <source>
        <dbReference type="PIRSR" id="PIRSR000137-2"/>
    </source>
</evidence>
<accession>A0AAV5A317</accession>
<keyword evidence="4" id="KW-0732">Signal</keyword>
<dbReference type="SUPFAM" id="SSF51905">
    <property type="entry name" value="FAD/NAD(P)-binding domain"/>
    <property type="match status" value="1"/>
</dbReference>
<sequence>MEVMEPKFANIDDVINQTFDYVVVGGGVYYYVSFVNQIIPDHPSFPQVSGCVLASRLSEKSDIRVILLEAGKGRTNDPLIDTPCGGARGYQLGNSEYDWAFQTAPQKNLNGRSMVWNRGKGLGGSSNLNQLAWTRPGPAEIDSWEKLGNAGWSYKDIIPYIQKVENFQTPPSADIVKSKLLAENQHWFGKNGPISLAYCEVLTGLDGVLRTPLGDYTGFWSCPSTMDPEKLERCTAFKGYIQPNLDRKNLFVLPEAYVTKLIWKNDSKPDANEEITAEGVQFVFGGKIFMIHAAKEVLLTAGIIRSALKSPQILELSGIGSSNVLNPLGIPVLVDLPGVGENLQDHYCANTITFELDPTGPHRTLDVLFDPVEYEKQDGFYKQKQRGLLSYTNTDVLFPSLQLISPNAENIIALHEKVLANLITTMDADSDMFKGLKERLDIQLERLKDHNFPHFAIFFIPSFMDFPNMPIPDKMYLSVLIILAGTWSIGSAHISSMDPLKSPNLDGNVLEYQIELDALTEVFKFARQLKDCEPLKSIIIKEVAPGEKILTDEQIHGRVSDTSGTASMLPREKRGVVDPSLRNYKRSSMRSFDFSVARKCTF</sequence>
<evidence type="ECO:0000313" key="12">
    <source>
        <dbReference type="Proteomes" id="UP001050691"/>
    </source>
</evidence>
<evidence type="ECO:0000256" key="2">
    <source>
        <dbReference type="ARBA" id="ARBA00010790"/>
    </source>
</evidence>
<dbReference type="EMBL" id="BPWL01000004">
    <property type="protein sequence ID" value="GJJ09059.1"/>
    <property type="molecule type" value="Genomic_DNA"/>
</dbReference>
<dbReference type="PIRSF" id="PIRSF000137">
    <property type="entry name" value="Alcohol_oxidase"/>
    <property type="match status" value="1"/>
</dbReference>
<reference evidence="11" key="1">
    <citation type="submission" date="2021-10" db="EMBL/GenBank/DDBJ databases">
        <title>De novo Genome Assembly of Clathrus columnatus (Basidiomycota, Fungi) Using Illumina and Nanopore Sequence Data.</title>
        <authorList>
            <person name="Ogiso-Tanaka E."/>
            <person name="Itagaki H."/>
            <person name="Hosoya T."/>
            <person name="Hosaka K."/>
        </authorList>
    </citation>
    <scope>NUCLEOTIDE SEQUENCE</scope>
    <source>
        <strain evidence="11">MO-923</strain>
    </source>
</reference>
<dbReference type="Pfam" id="PF05199">
    <property type="entry name" value="GMC_oxred_C"/>
    <property type="match status" value="1"/>
</dbReference>
<evidence type="ECO:0000256" key="5">
    <source>
        <dbReference type="ARBA" id="ARBA00022827"/>
    </source>
</evidence>
<dbReference type="SUPFAM" id="SSF54373">
    <property type="entry name" value="FAD-linked reductases, C-terminal domain"/>
    <property type="match status" value="1"/>
</dbReference>
<gene>
    <name evidence="11" type="ORF">Clacol_003281</name>
</gene>
<dbReference type="PROSITE" id="PS00624">
    <property type="entry name" value="GMC_OXRED_2"/>
    <property type="match status" value="1"/>
</dbReference>
<evidence type="ECO:0000256" key="1">
    <source>
        <dbReference type="ARBA" id="ARBA00001974"/>
    </source>
</evidence>
<evidence type="ECO:0000256" key="4">
    <source>
        <dbReference type="ARBA" id="ARBA00022729"/>
    </source>
</evidence>
<evidence type="ECO:0000313" key="11">
    <source>
        <dbReference type="EMBL" id="GJJ09059.1"/>
    </source>
</evidence>
<evidence type="ECO:0000259" key="9">
    <source>
        <dbReference type="PROSITE" id="PS00623"/>
    </source>
</evidence>
<dbReference type="InterPro" id="IPR036188">
    <property type="entry name" value="FAD/NAD-bd_sf"/>
</dbReference>
<dbReference type="Gene3D" id="3.30.560.10">
    <property type="entry name" value="Glucose Oxidase, domain 3"/>
    <property type="match status" value="1"/>
</dbReference>
<dbReference type="Gene3D" id="3.50.50.60">
    <property type="entry name" value="FAD/NAD(P)-binding domain"/>
    <property type="match status" value="1"/>
</dbReference>
<evidence type="ECO:0000256" key="6">
    <source>
        <dbReference type="ARBA" id="ARBA00023002"/>
    </source>
</evidence>
<dbReference type="InterPro" id="IPR000172">
    <property type="entry name" value="GMC_OxRdtase_N"/>
</dbReference>
<keyword evidence="6" id="KW-0560">Oxidoreductase</keyword>
<protein>
    <recommendedName>
        <fullName evidence="9 10">Glucose-methanol-choline oxidoreductase N-terminal domain-containing protein</fullName>
    </recommendedName>
</protein>
<dbReference type="Proteomes" id="UP001050691">
    <property type="component" value="Unassembled WGS sequence"/>
</dbReference>